<feature type="domain" description="PAC" evidence="23">
    <location>
        <begin position="216"/>
        <end position="266"/>
    </location>
</feature>
<evidence type="ECO:0000313" key="24">
    <source>
        <dbReference type="EMBL" id="THU39250.1"/>
    </source>
</evidence>
<evidence type="ECO:0000256" key="4">
    <source>
        <dbReference type="ARBA" id="ARBA00012438"/>
    </source>
</evidence>
<evidence type="ECO:0000256" key="16">
    <source>
        <dbReference type="ARBA" id="ARBA00023014"/>
    </source>
</evidence>
<evidence type="ECO:0000256" key="2">
    <source>
        <dbReference type="ARBA" id="ARBA00001966"/>
    </source>
</evidence>
<dbReference type="EC" id="2.7.13.3" evidence="4"/>
<keyword evidence="12" id="KW-0418">Kinase</keyword>
<reference evidence="24 25" key="1">
    <citation type="submission" date="2019-04" db="EMBL/GenBank/DDBJ databases">
        <title>Niastella caeni sp. nov., isolated from activated sludge.</title>
        <authorList>
            <person name="Sheng M."/>
        </authorList>
    </citation>
    <scope>NUCLEOTIDE SEQUENCE [LARGE SCALE GENOMIC DNA]</scope>
    <source>
        <strain evidence="24 25">HX-2-15</strain>
    </source>
</reference>
<comment type="caution">
    <text evidence="24">The sequence shown here is derived from an EMBL/GenBank/DDBJ whole genome shotgun (WGS) entry which is preliminary data.</text>
</comment>
<dbReference type="GO" id="GO:0016020">
    <property type="term" value="C:membrane"/>
    <property type="evidence" value="ECO:0007669"/>
    <property type="project" value="InterPro"/>
</dbReference>
<feature type="modified residue" description="4-aspartylphosphate" evidence="19">
    <location>
        <position position="59"/>
    </location>
</feature>
<dbReference type="NCBIfam" id="TIGR00229">
    <property type="entry name" value="sensory_box"/>
    <property type="match status" value="1"/>
</dbReference>
<comment type="catalytic activity">
    <reaction evidence="1">
        <text>ATP + protein L-histidine = ADP + protein N-phospho-L-histidine.</text>
        <dbReference type="EC" id="2.7.13.3"/>
    </reaction>
</comment>
<dbReference type="GO" id="GO:0046983">
    <property type="term" value="F:protein dimerization activity"/>
    <property type="evidence" value="ECO:0007669"/>
    <property type="project" value="InterPro"/>
</dbReference>
<feature type="coiled-coil region" evidence="20">
    <location>
        <begin position="116"/>
        <end position="152"/>
    </location>
</feature>
<evidence type="ECO:0000256" key="14">
    <source>
        <dbReference type="ARBA" id="ARBA00023004"/>
    </source>
</evidence>
<comment type="cofactor">
    <cofactor evidence="2">
        <name>[4Fe-4S] cluster</name>
        <dbReference type="ChEBI" id="CHEBI:49883"/>
    </cofactor>
</comment>
<dbReference type="GO" id="GO:0000155">
    <property type="term" value="F:phosphorelay sensor kinase activity"/>
    <property type="evidence" value="ECO:0007669"/>
    <property type="project" value="InterPro"/>
</dbReference>
<dbReference type="GO" id="GO:0051539">
    <property type="term" value="F:4 iron, 4 sulfur cluster binding"/>
    <property type="evidence" value="ECO:0007669"/>
    <property type="project" value="UniProtKB-KW"/>
</dbReference>
<evidence type="ECO:0000256" key="15">
    <source>
        <dbReference type="ARBA" id="ARBA00023012"/>
    </source>
</evidence>
<dbReference type="EMBL" id="STFF01000003">
    <property type="protein sequence ID" value="THU39250.1"/>
    <property type="molecule type" value="Genomic_DNA"/>
</dbReference>
<evidence type="ECO:0000256" key="20">
    <source>
        <dbReference type="SAM" id="Coils"/>
    </source>
</evidence>
<keyword evidence="6" id="KW-0004">4Fe-4S</keyword>
<dbReference type="AlphaFoldDB" id="A0A4S8HUL6"/>
<dbReference type="PANTHER" id="PTHR24421:SF10">
    <property type="entry name" value="NITRATE_NITRITE SENSOR PROTEIN NARQ"/>
    <property type="match status" value="1"/>
</dbReference>
<evidence type="ECO:0000259" key="23">
    <source>
        <dbReference type="PROSITE" id="PS50113"/>
    </source>
</evidence>
<dbReference type="OrthoDB" id="1489936at2"/>
<dbReference type="CDD" id="cd00156">
    <property type="entry name" value="REC"/>
    <property type="match status" value="1"/>
</dbReference>
<evidence type="ECO:0000256" key="7">
    <source>
        <dbReference type="ARBA" id="ARBA00022490"/>
    </source>
</evidence>
<keyword evidence="7" id="KW-0963">Cytoplasm</keyword>
<dbReference type="PROSITE" id="PS50109">
    <property type="entry name" value="HIS_KIN"/>
    <property type="match status" value="1"/>
</dbReference>
<keyword evidence="13" id="KW-0067">ATP-binding</keyword>
<feature type="domain" description="Histidine kinase" evidence="21">
    <location>
        <begin position="296"/>
        <end position="487"/>
    </location>
</feature>
<accession>A0A4S8HUL6</accession>
<dbReference type="PANTHER" id="PTHR24421">
    <property type="entry name" value="NITRATE/NITRITE SENSOR PROTEIN NARX-RELATED"/>
    <property type="match status" value="1"/>
</dbReference>
<feature type="coiled-coil region" evidence="20">
    <location>
        <begin position="257"/>
        <end position="293"/>
    </location>
</feature>
<protein>
    <recommendedName>
        <fullName evidence="5">Oxygen sensor histidine kinase NreB</fullName>
        <ecNumber evidence="4">2.7.13.3</ecNumber>
    </recommendedName>
    <alternativeName>
        <fullName evidence="18">Nitrogen regulation protein B</fullName>
    </alternativeName>
</protein>
<dbReference type="CDD" id="cd16917">
    <property type="entry name" value="HATPase_UhpB-NarQ-NarX-like"/>
    <property type="match status" value="1"/>
</dbReference>
<comment type="subcellular location">
    <subcellularLocation>
        <location evidence="3">Cytoplasm</location>
    </subcellularLocation>
</comment>
<evidence type="ECO:0000256" key="10">
    <source>
        <dbReference type="ARBA" id="ARBA00022723"/>
    </source>
</evidence>
<dbReference type="GO" id="GO:0005737">
    <property type="term" value="C:cytoplasm"/>
    <property type="evidence" value="ECO:0007669"/>
    <property type="project" value="UniProtKB-SubCell"/>
</dbReference>
<evidence type="ECO:0000256" key="19">
    <source>
        <dbReference type="PROSITE-ProRule" id="PRU00169"/>
    </source>
</evidence>
<dbReference type="Pfam" id="PF00072">
    <property type="entry name" value="Response_reg"/>
    <property type="match status" value="1"/>
</dbReference>
<keyword evidence="15" id="KW-0902">Two-component regulatory system</keyword>
<keyword evidence="14" id="KW-0408">Iron</keyword>
<dbReference type="Pfam" id="PF02518">
    <property type="entry name" value="HATPase_c"/>
    <property type="match status" value="1"/>
</dbReference>
<evidence type="ECO:0000256" key="6">
    <source>
        <dbReference type="ARBA" id="ARBA00022485"/>
    </source>
</evidence>
<dbReference type="SUPFAM" id="SSF55785">
    <property type="entry name" value="PYP-like sensor domain (PAS domain)"/>
    <property type="match status" value="1"/>
</dbReference>
<dbReference type="InterPro" id="IPR050482">
    <property type="entry name" value="Sensor_HK_TwoCompSys"/>
</dbReference>
<dbReference type="InterPro" id="IPR000014">
    <property type="entry name" value="PAS"/>
</dbReference>
<keyword evidence="16" id="KW-0411">Iron-sulfur</keyword>
<evidence type="ECO:0000256" key="17">
    <source>
        <dbReference type="ARBA" id="ARBA00024827"/>
    </source>
</evidence>
<dbReference type="Gene3D" id="1.20.5.1930">
    <property type="match status" value="1"/>
</dbReference>
<evidence type="ECO:0000259" key="22">
    <source>
        <dbReference type="PROSITE" id="PS50110"/>
    </source>
</evidence>
<dbReference type="InterPro" id="IPR036890">
    <property type="entry name" value="HATPase_C_sf"/>
</dbReference>
<sequence length="491" mass="55907">MATVKSIKLLILEHDENDLELLLYELKKGALDFVTKIVETKDQFSNSLVDFCPDIILSDYSLPGFDGVTAFNIKQQICPDVPFIIVSGTIGEENAVELIKNGVTDYALKDKLFTVIPKVKRALKETRERLEKAIAEQNLRKSERQLAEAQIISKIGSWEIGEQGELIACSDELYRILDVDNNTPLSYEIFVGFVHPEDKPIVFKAQELAVETGTFEPVHFRIISHTGVTKYIEGRGSQRRDGKHITFIGTCQDITEKIKAEEQLAKYSEQINKERVEHQRKLVRASIESQERERAEIGRELHDNINQILAVTKAYIEASMQEDEMKEELLHRSIKNLQMAINEIRKISKSLVPPVMDKNGLVDSVQDLIENIQLVNPFAINFKCEKEQLINVSPKQQLALYRIVQEQFNNIIKHAQAHNVYIGLSEDNNYIDLWIKDDGKGFDPKERRKGVGLSNILSRIELFDGKLEVISSKGQGCTLKIHLPKESREVA</sequence>
<dbReference type="InterPro" id="IPR035965">
    <property type="entry name" value="PAS-like_dom_sf"/>
</dbReference>
<dbReference type="InterPro" id="IPR000700">
    <property type="entry name" value="PAS-assoc_C"/>
</dbReference>
<dbReference type="GO" id="GO:0005524">
    <property type="term" value="F:ATP binding"/>
    <property type="evidence" value="ECO:0007669"/>
    <property type="project" value="UniProtKB-KW"/>
</dbReference>
<dbReference type="PROSITE" id="PS50110">
    <property type="entry name" value="RESPONSE_REGULATORY"/>
    <property type="match status" value="1"/>
</dbReference>
<gene>
    <name evidence="24" type="ORF">FAM09_12105</name>
</gene>
<evidence type="ECO:0000256" key="18">
    <source>
        <dbReference type="ARBA" id="ARBA00030800"/>
    </source>
</evidence>
<dbReference type="Gene3D" id="3.30.450.20">
    <property type="entry name" value="PAS domain"/>
    <property type="match status" value="1"/>
</dbReference>
<dbReference type="InterPro" id="IPR004358">
    <property type="entry name" value="Sig_transdc_His_kin-like_C"/>
</dbReference>
<dbReference type="InterPro" id="IPR005467">
    <property type="entry name" value="His_kinase_dom"/>
</dbReference>
<evidence type="ECO:0000256" key="9">
    <source>
        <dbReference type="ARBA" id="ARBA00022679"/>
    </source>
</evidence>
<dbReference type="InterPro" id="IPR011006">
    <property type="entry name" value="CheY-like_superfamily"/>
</dbReference>
<evidence type="ECO:0000256" key="12">
    <source>
        <dbReference type="ARBA" id="ARBA00022777"/>
    </source>
</evidence>
<dbReference type="RefSeq" id="WP_136577382.1">
    <property type="nucleotide sequence ID" value="NZ_STFF01000003.1"/>
</dbReference>
<dbReference type="Gene3D" id="3.30.565.10">
    <property type="entry name" value="Histidine kinase-like ATPase, C-terminal domain"/>
    <property type="match status" value="1"/>
</dbReference>
<keyword evidence="11" id="KW-0547">Nucleotide-binding</keyword>
<dbReference type="InterPro" id="IPR011712">
    <property type="entry name" value="Sig_transdc_His_kin_sub3_dim/P"/>
</dbReference>
<dbReference type="SUPFAM" id="SSF52172">
    <property type="entry name" value="CheY-like"/>
    <property type="match status" value="1"/>
</dbReference>
<evidence type="ECO:0000256" key="3">
    <source>
        <dbReference type="ARBA" id="ARBA00004496"/>
    </source>
</evidence>
<dbReference type="Proteomes" id="UP000306918">
    <property type="component" value="Unassembled WGS sequence"/>
</dbReference>
<dbReference type="InterPro" id="IPR003594">
    <property type="entry name" value="HATPase_dom"/>
</dbReference>
<evidence type="ECO:0000259" key="21">
    <source>
        <dbReference type="PROSITE" id="PS50109"/>
    </source>
</evidence>
<dbReference type="InterPro" id="IPR001789">
    <property type="entry name" value="Sig_transdc_resp-reg_receiver"/>
</dbReference>
<dbReference type="GO" id="GO:0046872">
    <property type="term" value="F:metal ion binding"/>
    <property type="evidence" value="ECO:0007669"/>
    <property type="project" value="UniProtKB-KW"/>
</dbReference>
<keyword evidence="25" id="KW-1185">Reference proteome</keyword>
<evidence type="ECO:0000256" key="5">
    <source>
        <dbReference type="ARBA" id="ARBA00017322"/>
    </source>
</evidence>
<dbReference type="SUPFAM" id="SSF55874">
    <property type="entry name" value="ATPase domain of HSP90 chaperone/DNA topoisomerase II/histidine kinase"/>
    <property type="match status" value="1"/>
</dbReference>
<evidence type="ECO:0000256" key="1">
    <source>
        <dbReference type="ARBA" id="ARBA00000085"/>
    </source>
</evidence>
<dbReference type="Gene3D" id="3.40.50.2300">
    <property type="match status" value="1"/>
</dbReference>
<organism evidence="24 25">
    <name type="scientific">Niastella caeni</name>
    <dbReference type="NCBI Taxonomy" id="2569763"/>
    <lineage>
        <taxon>Bacteria</taxon>
        <taxon>Pseudomonadati</taxon>
        <taxon>Bacteroidota</taxon>
        <taxon>Chitinophagia</taxon>
        <taxon>Chitinophagales</taxon>
        <taxon>Chitinophagaceae</taxon>
        <taxon>Niastella</taxon>
    </lineage>
</organism>
<keyword evidence="8 19" id="KW-0597">Phosphoprotein</keyword>
<evidence type="ECO:0000313" key="25">
    <source>
        <dbReference type="Proteomes" id="UP000306918"/>
    </source>
</evidence>
<keyword evidence="10" id="KW-0479">Metal-binding</keyword>
<dbReference type="PROSITE" id="PS50113">
    <property type="entry name" value="PAC"/>
    <property type="match status" value="1"/>
</dbReference>
<evidence type="ECO:0000256" key="13">
    <source>
        <dbReference type="ARBA" id="ARBA00022840"/>
    </source>
</evidence>
<proteinExistence type="predicted"/>
<name>A0A4S8HUL6_9BACT</name>
<dbReference type="PRINTS" id="PR00344">
    <property type="entry name" value="BCTRLSENSOR"/>
</dbReference>
<dbReference type="SMART" id="SM00387">
    <property type="entry name" value="HATPase_c"/>
    <property type="match status" value="1"/>
</dbReference>
<keyword evidence="9" id="KW-0808">Transferase</keyword>
<evidence type="ECO:0000256" key="8">
    <source>
        <dbReference type="ARBA" id="ARBA00022553"/>
    </source>
</evidence>
<keyword evidence="20" id="KW-0175">Coiled coil</keyword>
<evidence type="ECO:0000256" key="11">
    <source>
        <dbReference type="ARBA" id="ARBA00022741"/>
    </source>
</evidence>
<comment type="function">
    <text evidence="17">Member of the two-component regulatory system NreB/NreC involved in the control of dissimilatory nitrate/nitrite reduction in response to oxygen. NreB functions as a direct oxygen sensor histidine kinase which is autophosphorylated, in the absence of oxygen, probably at the conserved histidine residue, and transfers its phosphate group probably to a conserved aspartate residue of NreC. NreB/NreC activates the expression of the nitrate (narGHJI) and nitrite (nir) reductase operons, as well as the putative nitrate transporter gene narT.</text>
</comment>
<dbReference type="Pfam" id="PF07730">
    <property type="entry name" value="HisKA_3"/>
    <property type="match status" value="1"/>
</dbReference>
<feature type="domain" description="Response regulatory" evidence="22">
    <location>
        <begin position="8"/>
        <end position="124"/>
    </location>
</feature>